<evidence type="ECO:0000313" key="1">
    <source>
        <dbReference type="EMBL" id="BCO26946.1"/>
    </source>
</evidence>
<dbReference type="RefSeq" id="WP_223911216.1">
    <property type="nucleotide sequence ID" value="NZ_AP024238.1"/>
</dbReference>
<name>A0ABN6D7U6_9BURK</name>
<accession>A0ABN6D7U6</accession>
<dbReference type="Pfam" id="PF17411">
    <property type="entry name" value="SmaI"/>
    <property type="match status" value="1"/>
</dbReference>
<gene>
    <name evidence="1" type="ORF">MIZ03_1833</name>
</gene>
<protein>
    <submittedName>
        <fullName evidence="1">Uncharacterized protein</fullName>
    </submittedName>
</protein>
<dbReference type="EMBL" id="AP024238">
    <property type="protein sequence ID" value="BCO26946.1"/>
    <property type="molecule type" value="Genomic_DNA"/>
</dbReference>
<keyword evidence="2" id="KW-1185">Reference proteome</keyword>
<organism evidence="1 2">
    <name type="scientific">Rhodoferax lithotrophicus</name>
    <dbReference type="NCBI Taxonomy" id="2798804"/>
    <lineage>
        <taxon>Bacteria</taxon>
        <taxon>Pseudomonadati</taxon>
        <taxon>Pseudomonadota</taxon>
        <taxon>Betaproteobacteria</taxon>
        <taxon>Burkholderiales</taxon>
        <taxon>Comamonadaceae</taxon>
        <taxon>Rhodoferax</taxon>
    </lineage>
</organism>
<proteinExistence type="predicted"/>
<dbReference type="InterPro" id="IPR049519">
    <property type="entry name" value="SmaI"/>
</dbReference>
<sequence length="261" mass="29671">MDLKKRPFLLAEIESLTSSQMTWIQAFVQQFKMPHTFTRNVQSDLVTETVLENIGDLLRIHHAMSKRSLSKAPFEYAFEKALQLSGMPARLADSSTNPGYDMTVGPVRISLKTEAARNTKESHLHVSKWMELGAGTWDPPNVQLPNFLHHMGGYDRILSLRCLMQTGSKYWYELVEIPHTLMLEVATGTMEKAQKTKQETSPWYCRVPDGLGGYKFSLYFDAGSERKLQVKGLQKAHCVVHASWRFESFQLTPESVAGDEE</sequence>
<reference evidence="1 2" key="1">
    <citation type="journal article" date="2021" name="Microbiol. Spectr.">
        <title>A Single Bacterium Capable of Oxidation and Reduction of Iron at Circumneutral pH.</title>
        <authorList>
            <person name="Kato S."/>
            <person name="Ohkuma M."/>
        </authorList>
    </citation>
    <scope>NUCLEOTIDE SEQUENCE [LARGE SCALE GENOMIC DNA]</scope>
    <source>
        <strain evidence="1 2">MIZ03</strain>
    </source>
</reference>
<dbReference type="Proteomes" id="UP000824366">
    <property type="component" value="Chromosome"/>
</dbReference>
<evidence type="ECO:0000313" key="2">
    <source>
        <dbReference type="Proteomes" id="UP000824366"/>
    </source>
</evidence>